<evidence type="ECO:0000313" key="7">
    <source>
        <dbReference type="Proteomes" id="UP000589036"/>
    </source>
</evidence>
<dbReference type="InterPro" id="IPR028098">
    <property type="entry name" value="Glyco_trans_4-like_N"/>
</dbReference>
<sequence>MRDLTVLVNAGPWLPVPPDGYGGIENVVAALVPELRARGVRVVLATTGSSTLPADEYLSVFPDGQYAHIQSPYNQVMGIAHAHVRAVLERLRRRGDVHLVHDHMEVVGPAVLTAAGSDIPPVLHTLHWDLGKHPDFYAGFAGNGRVFVNGVSASQLERAPAALRAHSAGHAHLATPLAVDADRRGGPAKRPHFAAVGRITALKGTHIAARTCRRLGLPLVLAGPVNGIDSAEELERVLADRGDPRHGAPDVRYYAEQVRPHVDGDLVRWVGTVAGAELEELLATARAALFPVQWAEPGGTAVVEALACGAPAVGFARGCLPELVRHGRTGLLARTEEEFEAALHRTAEIDPADCRKEAAARFTPAVMAERYLELYERVLSGAGGAAVPAPRVAGQSGRRSSRATG</sequence>
<dbReference type="InterPro" id="IPR001296">
    <property type="entry name" value="Glyco_trans_1"/>
</dbReference>
<dbReference type="RefSeq" id="WP_179643258.1">
    <property type="nucleotide sequence ID" value="NZ_BAAAYY010000017.1"/>
</dbReference>
<keyword evidence="2 6" id="KW-0808">Transferase</keyword>
<feature type="domain" description="Glycosyltransferase subfamily 4-like N-terminal" evidence="5">
    <location>
        <begin position="21"/>
        <end position="137"/>
    </location>
</feature>
<name>A0A852TTM9_9ACTN</name>
<evidence type="ECO:0000313" key="6">
    <source>
        <dbReference type="EMBL" id="NYE47278.1"/>
    </source>
</evidence>
<feature type="region of interest" description="Disordered" evidence="3">
    <location>
        <begin position="385"/>
        <end position="405"/>
    </location>
</feature>
<evidence type="ECO:0000256" key="3">
    <source>
        <dbReference type="SAM" id="MobiDB-lite"/>
    </source>
</evidence>
<feature type="compositionally biased region" description="Low complexity" evidence="3">
    <location>
        <begin position="385"/>
        <end position="394"/>
    </location>
</feature>
<evidence type="ECO:0000259" key="5">
    <source>
        <dbReference type="Pfam" id="PF13439"/>
    </source>
</evidence>
<dbReference type="SUPFAM" id="SSF53756">
    <property type="entry name" value="UDP-Glycosyltransferase/glycogen phosphorylase"/>
    <property type="match status" value="1"/>
</dbReference>
<keyword evidence="1" id="KW-0328">Glycosyltransferase</keyword>
<accession>A0A852TTM9</accession>
<protein>
    <submittedName>
        <fullName evidence="6">Glycosyltransferase involved in cell wall biosynthesis</fullName>
    </submittedName>
</protein>
<dbReference type="Proteomes" id="UP000589036">
    <property type="component" value="Unassembled WGS sequence"/>
</dbReference>
<dbReference type="AlphaFoldDB" id="A0A852TTM9"/>
<keyword evidence="7" id="KW-1185">Reference proteome</keyword>
<dbReference type="PANTHER" id="PTHR12526:SF595">
    <property type="entry name" value="BLL5217 PROTEIN"/>
    <property type="match status" value="1"/>
</dbReference>
<reference evidence="6 7" key="1">
    <citation type="submission" date="2020-07" db="EMBL/GenBank/DDBJ databases">
        <title>Sequencing the genomes of 1000 actinobacteria strains.</title>
        <authorList>
            <person name="Klenk H.-P."/>
        </authorList>
    </citation>
    <scope>NUCLEOTIDE SEQUENCE [LARGE SCALE GENOMIC DNA]</scope>
    <source>
        <strain evidence="6 7">CXB654</strain>
    </source>
</reference>
<dbReference type="Pfam" id="PF13439">
    <property type="entry name" value="Glyco_transf_4"/>
    <property type="match status" value="1"/>
</dbReference>
<comment type="caution">
    <text evidence="6">The sequence shown here is derived from an EMBL/GenBank/DDBJ whole genome shotgun (WGS) entry which is preliminary data.</text>
</comment>
<evidence type="ECO:0000259" key="4">
    <source>
        <dbReference type="Pfam" id="PF00534"/>
    </source>
</evidence>
<dbReference type="Gene3D" id="3.40.50.2000">
    <property type="entry name" value="Glycogen Phosphorylase B"/>
    <property type="match status" value="2"/>
</dbReference>
<dbReference type="EMBL" id="JACCCC010000001">
    <property type="protein sequence ID" value="NYE47278.1"/>
    <property type="molecule type" value="Genomic_DNA"/>
</dbReference>
<evidence type="ECO:0000256" key="1">
    <source>
        <dbReference type="ARBA" id="ARBA00022676"/>
    </source>
</evidence>
<evidence type="ECO:0000256" key="2">
    <source>
        <dbReference type="ARBA" id="ARBA00022679"/>
    </source>
</evidence>
<proteinExistence type="predicted"/>
<dbReference type="Pfam" id="PF00534">
    <property type="entry name" value="Glycos_transf_1"/>
    <property type="match status" value="1"/>
</dbReference>
<gene>
    <name evidence="6" type="ORF">HDA32_002398</name>
</gene>
<organism evidence="6 7">
    <name type="scientific">Spinactinospora alkalitolerans</name>
    <dbReference type="NCBI Taxonomy" id="687207"/>
    <lineage>
        <taxon>Bacteria</taxon>
        <taxon>Bacillati</taxon>
        <taxon>Actinomycetota</taxon>
        <taxon>Actinomycetes</taxon>
        <taxon>Streptosporangiales</taxon>
        <taxon>Nocardiopsidaceae</taxon>
        <taxon>Spinactinospora</taxon>
    </lineage>
</organism>
<dbReference type="PANTHER" id="PTHR12526">
    <property type="entry name" value="GLYCOSYLTRANSFERASE"/>
    <property type="match status" value="1"/>
</dbReference>
<feature type="domain" description="Glycosyl transferase family 1" evidence="4">
    <location>
        <begin position="188"/>
        <end position="345"/>
    </location>
</feature>
<dbReference type="GO" id="GO:0016757">
    <property type="term" value="F:glycosyltransferase activity"/>
    <property type="evidence" value="ECO:0007669"/>
    <property type="project" value="UniProtKB-KW"/>
</dbReference>